<evidence type="ECO:0000313" key="2">
    <source>
        <dbReference type="EMBL" id="AFB84075.1"/>
    </source>
</evidence>
<organism evidence="2 3">
    <name type="scientific">Hafnia phage Enc34</name>
    <dbReference type="NCBI Taxonomy" id="1150990"/>
    <lineage>
        <taxon>Viruses</taxon>
        <taxon>Duplodnaviria</taxon>
        <taxon>Heunggongvirae</taxon>
        <taxon>Uroviricota</taxon>
        <taxon>Caudoviricetes</taxon>
        <taxon>Casjensviridae</taxon>
        <taxon>Enchivirus</taxon>
        <taxon>Enchivirus Enc34</taxon>
    </lineage>
</organism>
<dbReference type="RefSeq" id="YP_007007063.1">
    <property type="nucleotide sequence ID" value="NC_019524.2"/>
</dbReference>
<dbReference type="OrthoDB" id="16702at10239"/>
<keyword evidence="3" id="KW-1185">Reference proteome</keyword>
<dbReference type="Proteomes" id="UP000008024">
    <property type="component" value="Segment"/>
</dbReference>
<proteinExistence type="predicted"/>
<protein>
    <recommendedName>
        <fullName evidence="1">DUF7609 domain-containing protein</fullName>
    </recommendedName>
</protein>
<evidence type="ECO:0000259" key="1">
    <source>
        <dbReference type="Pfam" id="PF24582"/>
    </source>
</evidence>
<dbReference type="GeneID" id="14014056"/>
<name>H6WYM0_9CAUD</name>
<feature type="domain" description="DUF7609" evidence="1">
    <location>
        <begin position="34"/>
        <end position="118"/>
    </location>
</feature>
<dbReference type="InterPro" id="IPR056028">
    <property type="entry name" value="DUF7609"/>
</dbReference>
<sequence length="127" mass="13759">MTTKTTNQPYPDNLTAAMMTCESDVELPSRVRPHSVAGNLIALKPGEVYTLSLEMAGDVTLAQAQADANGLKSKIRSSLNSSIRNAMRHHGQKFSMESALITYPSGRMFIQVVVTCLEAGVDDDDEV</sequence>
<dbReference type="EMBL" id="JQ340774">
    <property type="protein sequence ID" value="AFB84075.1"/>
    <property type="molecule type" value="Genomic_DNA"/>
</dbReference>
<accession>H6WYM0</accession>
<reference evidence="2 3" key="1">
    <citation type="journal article" date="2012" name="J. Virol.">
        <title>Complete Genome Sequence of the Enterobacter cancerogenus Bacteriophage Enc34.</title>
        <authorList>
            <person name="Kazaks A."/>
            <person name="Dislers A."/>
            <person name="Lipowsky G."/>
            <person name="Nikolajeva V."/>
            <person name="Tars K."/>
        </authorList>
    </citation>
    <scope>NUCLEOTIDE SEQUENCE [LARGE SCALE GENOMIC DNA]</scope>
</reference>
<evidence type="ECO:0000313" key="3">
    <source>
        <dbReference type="Proteomes" id="UP000008024"/>
    </source>
</evidence>
<dbReference type="KEGG" id="vg:14014056"/>
<dbReference type="Pfam" id="PF24582">
    <property type="entry name" value="DUF7609"/>
    <property type="match status" value="1"/>
</dbReference>